<reference evidence="2" key="1">
    <citation type="submission" date="2020-05" db="EMBL/GenBank/DDBJ databases">
        <authorList>
            <person name="Chiriac C."/>
            <person name="Salcher M."/>
            <person name="Ghai R."/>
            <person name="Kavagutti S V."/>
        </authorList>
    </citation>
    <scope>NUCLEOTIDE SEQUENCE</scope>
</reference>
<accession>A0A6J6FWA7</accession>
<dbReference type="InterPro" id="IPR046252">
    <property type="entry name" value="DUF6285"/>
</dbReference>
<organism evidence="2">
    <name type="scientific">freshwater metagenome</name>
    <dbReference type="NCBI Taxonomy" id="449393"/>
    <lineage>
        <taxon>unclassified sequences</taxon>
        <taxon>metagenomes</taxon>
        <taxon>ecological metagenomes</taxon>
    </lineage>
</organism>
<sequence>MQYRPDADELLDAVADLLERQVIAAVPPHLQHQVRVAANLCRILQREAQLGTTNDDAERHRLAALLGHDGSLLELRAELAARLDDPAPLDAVTDRAVRDALLATVRADLAIAKPGYDATAGTP</sequence>
<feature type="domain" description="DUF6285" evidence="1">
    <location>
        <begin position="25"/>
        <end position="116"/>
    </location>
</feature>
<dbReference type="AlphaFoldDB" id="A0A6J6FWA7"/>
<name>A0A6J6FWA7_9ZZZZ</name>
<gene>
    <name evidence="2" type="ORF">UFOPK1493_03867</name>
</gene>
<evidence type="ECO:0000259" key="1">
    <source>
        <dbReference type="Pfam" id="PF19802"/>
    </source>
</evidence>
<dbReference type="Pfam" id="PF19802">
    <property type="entry name" value="DUF6285"/>
    <property type="match status" value="1"/>
</dbReference>
<protein>
    <submittedName>
        <fullName evidence="2">Unannotated protein</fullName>
    </submittedName>
</protein>
<dbReference type="EMBL" id="CAEZSR010000250">
    <property type="protein sequence ID" value="CAB4593392.1"/>
    <property type="molecule type" value="Genomic_DNA"/>
</dbReference>
<evidence type="ECO:0000313" key="2">
    <source>
        <dbReference type="EMBL" id="CAB4593392.1"/>
    </source>
</evidence>
<proteinExistence type="predicted"/>